<dbReference type="SUPFAM" id="SSF52540">
    <property type="entry name" value="P-loop containing nucleoside triphosphate hydrolases"/>
    <property type="match status" value="1"/>
</dbReference>
<dbReference type="Gene3D" id="3.40.50.300">
    <property type="entry name" value="P-loop containing nucleotide triphosphate hydrolases"/>
    <property type="match status" value="1"/>
</dbReference>
<gene>
    <name evidence="5" type="ORF">GCM10017781_40860</name>
    <name evidence="6" type="ORF">HNQ07_004219</name>
</gene>
<dbReference type="SMART" id="SM00382">
    <property type="entry name" value="AAA"/>
    <property type="match status" value="1"/>
</dbReference>
<dbReference type="GO" id="GO:0005886">
    <property type="term" value="C:plasma membrane"/>
    <property type="evidence" value="ECO:0007669"/>
    <property type="project" value="TreeGrafter"/>
</dbReference>
<dbReference type="CDD" id="cd03255">
    <property type="entry name" value="ABC_MJ0796_LolCDE_FtsE"/>
    <property type="match status" value="1"/>
</dbReference>
<reference evidence="8" key="2">
    <citation type="journal article" date="2019" name="Int. J. Syst. Evol. Microbiol.">
        <title>The Global Catalogue of Microorganisms (GCM) 10K type strain sequencing project: providing services to taxonomists for standard genome sequencing and annotation.</title>
        <authorList>
            <consortium name="The Broad Institute Genomics Platform"/>
            <consortium name="The Broad Institute Genome Sequencing Center for Infectious Disease"/>
            <person name="Wu L."/>
            <person name="Ma J."/>
        </authorList>
    </citation>
    <scope>NUCLEOTIDE SEQUENCE [LARGE SCALE GENOMIC DNA]</scope>
    <source>
        <strain evidence="8">CGMCC 1.18437</strain>
    </source>
</reference>
<dbReference type="GO" id="GO:0005524">
    <property type="term" value="F:ATP binding"/>
    <property type="evidence" value="ECO:0007669"/>
    <property type="project" value="UniProtKB-KW"/>
</dbReference>
<dbReference type="Proteomes" id="UP000539473">
    <property type="component" value="Unassembled WGS sequence"/>
</dbReference>
<dbReference type="Pfam" id="PF00005">
    <property type="entry name" value="ABC_tran"/>
    <property type="match status" value="1"/>
</dbReference>
<keyword evidence="3 6" id="KW-0067">ATP-binding</keyword>
<dbReference type="PANTHER" id="PTHR24220:SF86">
    <property type="entry name" value="ABC TRANSPORTER ABCH.1"/>
    <property type="match status" value="1"/>
</dbReference>
<evidence type="ECO:0000313" key="6">
    <source>
        <dbReference type="EMBL" id="MBB5378712.1"/>
    </source>
</evidence>
<organism evidence="6 7">
    <name type="scientific">Deinococcus metalli</name>
    <dbReference type="NCBI Taxonomy" id="1141878"/>
    <lineage>
        <taxon>Bacteria</taxon>
        <taxon>Thermotogati</taxon>
        <taxon>Deinococcota</taxon>
        <taxon>Deinococci</taxon>
        <taxon>Deinococcales</taxon>
        <taxon>Deinococcaceae</taxon>
        <taxon>Deinococcus</taxon>
    </lineage>
</organism>
<keyword evidence="8" id="KW-1185">Reference proteome</keyword>
<dbReference type="PANTHER" id="PTHR24220">
    <property type="entry name" value="IMPORT ATP-BINDING PROTEIN"/>
    <property type="match status" value="1"/>
</dbReference>
<dbReference type="GO" id="GO:0022857">
    <property type="term" value="F:transmembrane transporter activity"/>
    <property type="evidence" value="ECO:0007669"/>
    <property type="project" value="TreeGrafter"/>
</dbReference>
<reference evidence="5" key="1">
    <citation type="journal article" date="2014" name="Int. J. Syst. Evol. Microbiol.">
        <title>Complete genome of a new Firmicutes species belonging to the dominant human colonic microbiota ('Ruminococcus bicirculans') reveals two chromosomes and a selective capacity to utilize plant glucans.</title>
        <authorList>
            <consortium name="NISC Comparative Sequencing Program"/>
            <person name="Wegmann U."/>
            <person name="Louis P."/>
            <person name="Goesmann A."/>
            <person name="Henrissat B."/>
            <person name="Duncan S.H."/>
            <person name="Flint H.J."/>
        </authorList>
    </citation>
    <scope>NUCLEOTIDE SEQUENCE</scope>
    <source>
        <strain evidence="5">CGMCC 1.18437</strain>
    </source>
</reference>
<name>A0A7W8NTY0_9DEIO</name>
<keyword evidence="1" id="KW-0813">Transport</keyword>
<dbReference type="FunFam" id="3.40.50.300:FF:000032">
    <property type="entry name" value="Export ABC transporter ATP-binding protein"/>
    <property type="match status" value="1"/>
</dbReference>
<evidence type="ECO:0000259" key="4">
    <source>
        <dbReference type="PROSITE" id="PS50893"/>
    </source>
</evidence>
<dbReference type="InterPro" id="IPR017871">
    <property type="entry name" value="ABC_transporter-like_CS"/>
</dbReference>
<dbReference type="Proteomes" id="UP000619376">
    <property type="component" value="Unassembled WGS sequence"/>
</dbReference>
<protein>
    <submittedName>
        <fullName evidence="5">Peptide ABC transporter ATP-binding protein</fullName>
    </submittedName>
    <submittedName>
        <fullName evidence="6">Putative ABC transport system ATP-binding protein</fullName>
    </submittedName>
</protein>
<dbReference type="InterPro" id="IPR017911">
    <property type="entry name" value="MacB-like_ATP-bd"/>
</dbReference>
<proteinExistence type="predicted"/>
<sequence length="231" mass="25023">MTLNEDHPAVPLASLRSVSRQYGDLSVLQDVTLDLHAGEFVSVTGPSGSGKSTLLSVLGLLERPSRGQVCLHGQDAWTLPDRAQSRLRGEMLGFVFQGFHLLPELSALDNVARPLRWAGVTRVRARERALHALEAVGLGARAGHRPAQLSGGEQQRVAIARAIVREPALLLADEPTGNLPQAMWGEILDLFADLHARGHTVVVVTHDPLVAARAQRHVVLKDGRVVEDGRR</sequence>
<dbReference type="PROSITE" id="PS00211">
    <property type="entry name" value="ABC_TRANSPORTER_1"/>
    <property type="match status" value="1"/>
</dbReference>
<dbReference type="GO" id="GO:0016887">
    <property type="term" value="F:ATP hydrolysis activity"/>
    <property type="evidence" value="ECO:0007669"/>
    <property type="project" value="InterPro"/>
</dbReference>
<comment type="caution">
    <text evidence="6">The sequence shown here is derived from an EMBL/GenBank/DDBJ whole genome shotgun (WGS) entry which is preliminary data.</text>
</comment>
<reference evidence="5" key="4">
    <citation type="submission" date="2024-05" db="EMBL/GenBank/DDBJ databases">
        <authorList>
            <person name="Sun Q."/>
            <person name="Zhou Y."/>
        </authorList>
    </citation>
    <scope>NUCLEOTIDE SEQUENCE</scope>
    <source>
        <strain evidence="5">CGMCC 1.18437</strain>
    </source>
</reference>
<dbReference type="PROSITE" id="PS50893">
    <property type="entry name" value="ABC_TRANSPORTER_2"/>
    <property type="match status" value="1"/>
</dbReference>
<dbReference type="InterPro" id="IPR003593">
    <property type="entry name" value="AAA+_ATPase"/>
</dbReference>
<dbReference type="RefSeq" id="WP_184115412.1">
    <property type="nucleotide sequence ID" value="NZ_BNAJ01000014.1"/>
</dbReference>
<evidence type="ECO:0000313" key="8">
    <source>
        <dbReference type="Proteomes" id="UP000619376"/>
    </source>
</evidence>
<dbReference type="InterPro" id="IPR015854">
    <property type="entry name" value="ABC_transpr_LolD-like"/>
</dbReference>
<evidence type="ECO:0000313" key="5">
    <source>
        <dbReference type="EMBL" id="GHF60494.1"/>
    </source>
</evidence>
<evidence type="ECO:0000256" key="2">
    <source>
        <dbReference type="ARBA" id="ARBA00022741"/>
    </source>
</evidence>
<evidence type="ECO:0000256" key="3">
    <source>
        <dbReference type="ARBA" id="ARBA00022840"/>
    </source>
</evidence>
<feature type="domain" description="ABC transporter" evidence="4">
    <location>
        <begin position="13"/>
        <end position="231"/>
    </location>
</feature>
<dbReference type="EMBL" id="BNAJ01000014">
    <property type="protein sequence ID" value="GHF60494.1"/>
    <property type="molecule type" value="Genomic_DNA"/>
</dbReference>
<accession>A0A7W8NTY0</accession>
<dbReference type="InterPro" id="IPR003439">
    <property type="entry name" value="ABC_transporter-like_ATP-bd"/>
</dbReference>
<evidence type="ECO:0000313" key="7">
    <source>
        <dbReference type="Proteomes" id="UP000539473"/>
    </source>
</evidence>
<evidence type="ECO:0000256" key="1">
    <source>
        <dbReference type="ARBA" id="ARBA00022448"/>
    </source>
</evidence>
<dbReference type="GO" id="GO:0098796">
    <property type="term" value="C:membrane protein complex"/>
    <property type="evidence" value="ECO:0007669"/>
    <property type="project" value="UniProtKB-ARBA"/>
</dbReference>
<reference evidence="6 7" key="3">
    <citation type="submission" date="2020-08" db="EMBL/GenBank/DDBJ databases">
        <title>Genomic Encyclopedia of Type Strains, Phase IV (KMG-IV): sequencing the most valuable type-strain genomes for metagenomic binning, comparative biology and taxonomic classification.</title>
        <authorList>
            <person name="Goeker M."/>
        </authorList>
    </citation>
    <scope>NUCLEOTIDE SEQUENCE [LARGE SCALE GENOMIC DNA]</scope>
    <source>
        <strain evidence="6 7">DSM 27521</strain>
    </source>
</reference>
<dbReference type="AlphaFoldDB" id="A0A7W8NTY0"/>
<keyword evidence="2" id="KW-0547">Nucleotide-binding</keyword>
<dbReference type="InterPro" id="IPR027417">
    <property type="entry name" value="P-loop_NTPase"/>
</dbReference>
<dbReference type="EMBL" id="JACHFK010000015">
    <property type="protein sequence ID" value="MBB5378712.1"/>
    <property type="molecule type" value="Genomic_DNA"/>
</dbReference>